<organism evidence="1 2">
    <name type="scientific">Trifolium medium</name>
    <dbReference type="NCBI Taxonomy" id="97028"/>
    <lineage>
        <taxon>Eukaryota</taxon>
        <taxon>Viridiplantae</taxon>
        <taxon>Streptophyta</taxon>
        <taxon>Embryophyta</taxon>
        <taxon>Tracheophyta</taxon>
        <taxon>Spermatophyta</taxon>
        <taxon>Magnoliopsida</taxon>
        <taxon>eudicotyledons</taxon>
        <taxon>Gunneridae</taxon>
        <taxon>Pentapetalae</taxon>
        <taxon>rosids</taxon>
        <taxon>fabids</taxon>
        <taxon>Fabales</taxon>
        <taxon>Fabaceae</taxon>
        <taxon>Papilionoideae</taxon>
        <taxon>50 kb inversion clade</taxon>
        <taxon>NPAAA clade</taxon>
        <taxon>Hologalegina</taxon>
        <taxon>IRL clade</taxon>
        <taxon>Trifolieae</taxon>
        <taxon>Trifolium</taxon>
    </lineage>
</organism>
<dbReference type="Proteomes" id="UP000265520">
    <property type="component" value="Unassembled WGS sequence"/>
</dbReference>
<dbReference type="AlphaFoldDB" id="A0A392V2N5"/>
<proteinExistence type="predicted"/>
<keyword evidence="2" id="KW-1185">Reference proteome</keyword>
<feature type="non-terminal residue" evidence="1">
    <location>
        <position position="1"/>
    </location>
</feature>
<accession>A0A392V2N5</accession>
<name>A0A392V2N5_9FABA</name>
<evidence type="ECO:0000313" key="1">
    <source>
        <dbReference type="EMBL" id="MCI82387.1"/>
    </source>
</evidence>
<reference evidence="1 2" key="1">
    <citation type="journal article" date="2018" name="Front. Plant Sci.">
        <title>Red Clover (Trifolium pratense) and Zigzag Clover (T. medium) - A Picture of Genomic Similarities and Differences.</title>
        <authorList>
            <person name="Dluhosova J."/>
            <person name="Istvanek J."/>
            <person name="Nedelnik J."/>
            <person name="Repkova J."/>
        </authorList>
    </citation>
    <scope>NUCLEOTIDE SEQUENCE [LARGE SCALE GENOMIC DNA]</scope>
    <source>
        <strain evidence="2">cv. 10/8</strain>
        <tissue evidence="1">Leaf</tissue>
    </source>
</reference>
<evidence type="ECO:0000313" key="2">
    <source>
        <dbReference type="Proteomes" id="UP000265520"/>
    </source>
</evidence>
<dbReference type="EMBL" id="LXQA011042058">
    <property type="protein sequence ID" value="MCI82387.1"/>
    <property type="molecule type" value="Genomic_DNA"/>
</dbReference>
<comment type="caution">
    <text evidence="1">The sequence shown here is derived from an EMBL/GenBank/DDBJ whole genome shotgun (WGS) entry which is preliminary data.</text>
</comment>
<protein>
    <submittedName>
        <fullName evidence="1">Uncharacterized protein</fullName>
    </submittedName>
</protein>
<sequence>TKRSFCGNLLVMPLPIAGNPPQEDIT</sequence>